<evidence type="ECO:0000313" key="1">
    <source>
        <dbReference type="EMBL" id="QHC51854.1"/>
    </source>
</evidence>
<reference evidence="1 2" key="1">
    <citation type="submission" date="2019-01" db="EMBL/GenBank/DDBJ databases">
        <title>Complete genome of a denitifying bacterium Halomons sp. BC-M4-5.</title>
        <authorList>
            <person name="Wang L."/>
            <person name="Shao Z."/>
        </authorList>
    </citation>
    <scope>NUCLEOTIDE SEQUENCE [LARGE SCALE GENOMIC DNA]</scope>
    <source>
        <strain evidence="1 2">BC-M4-5</strain>
    </source>
</reference>
<keyword evidence="2" id="KW-1185">Reference proteome</keyword>
<accession>A0A6I6SSV2</accession>
<dbReference type="InterPro" id="IPR035958">
    <property type="entry name" value="SecB-like_sf"/>
</dbReference>
<name>A0A6I6SSV2_9GAMM</name>
<dbReference type="Gene3D" id="3.10.420.10">
    <property type="entry name" value="SecB-like"/>
    <property type="match status" value="1"/>
</dbReference>
<proteinExistence type="predicted"/>
<evidence type="ECO:0008006" key="3">
    <source>
        <dbReference type="Google" id="ProtNLM"/>
    </source>
</evidence>
<dbReference type="OrthoDB" id="9853643at2"/>
<organism evidence="1 2">
    <name type="scientific">Billgrantia tianxiuensis</name>
    <dbReference type="NCBI Taxonomy" id="2497861"/>
    <lineage>
        <taxon>Bacteria</taxon>
        <taxon>Pseudomonadati</taxon>
        <taxon>Pseudomonadota</taxon>
        <taxon>Gammaproteobacteria</taxon>
        <taxon>Oceanospirillales</taxon>
        <taxon>Halomonadaceae</taxon>
        <taxon>Billgrantia</taxon>
    </lineage>
</organism>
<gene>
    <name evidence="1" type="ORF">EKK97_22755</name>
</gene>
<dbReference type="AlphaFoldDB" id="A0A6I6SSV2"/>
<protein>
    <recommendedName>
        <fullName evidence="3">Protein-export protein SecB</fullName>
    </recommendedName>
</protein>
<evidence type="ECO:0000313" key="2">
    <source>
        <dbReference type="Proteomes" id="UP000464013"/>
    </source>
</evidence>
<dbReference type="Proteomes" id="UP000464013">
    <property type="component" value="Chromosome"/>
</dbReference>
<dbReference type="SUPFAM" id="SSF54611">
    <property type="entry name" value="SecB-like"/>
    <property type="match status" value="1"/>
</dbReference>
<dbReference type="RefSeq" id="WP_159555446.1">
    <property type="nucleotide sequence ID" value="NZ_CP035042.1"/>
</dbReference>
<sequence>MSKATFNLKQYRFENISATGLTVGPGVPYEMELKFHISFDAEVPEGCDFAVSIKLILNRRNDGEVEEAMNIEAIGGYAFEEGVEPYDIKEPLERTFAVSLLYGCMRPTLDTIVNNIGFAGLVLPYTLPLDVAESEEAGGQSSSD</sequence>
<dbReference type="EMBL" id="CP035042">
    <property type="protein sequence ID" value="QHC51854.1"/>
    <property type="molecule type" value="Genomic_DNA"/>
</dbReference>
<dbReference type="KEGG" id="htx:EKK97_22755"/>